<dbReference type="Proteomes" id="UP000499080">
    <property type="component" value="Unassembled WGS sequence"/>
</dbReference>
<evidence type="ECO:0000313" key="1">
    <source>
        <dbReference type="EMBL" id="GBM99883.1"/>
    </source>
</evidence>
<gene>
    <name evidence="1" type="ORF">AVEN_29450_1</name>
</gene>
<reference evidence="1 2" key="1">
    <citation type="journal article" date="2019" name="Sci. Rep.">
        <title>Orb-weaving spider Araneus ventricosus genome elucidates the spidroin gene catalogue.</title>
        <authorList>
            <person name="Kono N."/>
            <person name="Nakamura H."/>
            <person name="Ohtoshi R."/>
            <person name="Moran D.A.P."/>
            <person name="Shinohara A."/>
            <person name="Yoshida Y."/>
            <person name="Fujiwara M."/>
            <person name="Mori M."/>
            <person name="Tomita M."/>
            <person name="Arakawa K."/>
        </authorList>
    </citation>
    <scope>NUCLEOTIDE SEQUENCE [LARGE SCALE GENOMIC DNA]</scope>
</reference>
<dbReference type="AlphaFoldDB" id="A0A4Y2KB01"/>
<proteinExistence type="predicted"/>
<dbReference type="EMBL" id="BGPR01004457">
    <property type="protein sequence ID" value="GBM99883.1"/>
    <property type="molecule type" value="Genomic_DNA"/>
</dbReference>
<sequence>MDECVGVGNKYTISKVSTNLLLNSSHRSSTNSSENVIITEISNTPSETREAFDNFCINFNSRKHMNWRSKQWDTCCKVQMRELLPSKTTSSRILRTLLTSNYCNKRMEKL</sequence>
<name>A0A4Y2KB01_ARAVE</name>
<protein>
    <submittedName>
        <fullName evidence="1">Uncharacterized protein</fullName>
    </submittedName>
</protein>
<keyword evidence="2" id="KW-1185">Reference proteome</keyword>
<organism evidence="1 2">
    <name type="scientific">Araneus ventricosus</name>
    <name type="common">Orbweaver spider</name>
    <name type="synonym">Epeira ventricosa</name>
    <dbReference type="NCBI Taxonomy" id="182803"/>
    <lineage>
        <taxon>Eukaryota</taxon>
        <taxon>Metazoa</taxon>
        <taxon>Ecdysozoa</taxon>
        <taxon>Arthropoda</taxon>
        <taxon>Chelicerata</taxon>
        <taxon>Arachnida</taxon>
        <taxon>Araneae</taxon>
        <taxon>Araneomorphae</taxon>
        <taxon>Entelegynae</taxon>
        <taxon>Araneoidea</taxon>
        <taxon>Araneidae</taxon>
        <taxon>Araneus</taxon>
    </lineage>
</organism>
<accession>A0A4Y2KB01</accession>
<comment type="caution">
    <text evidence="1">The sequence shown here is derived from an EMBL/GenBank/DDBJ whole genome shotgun (WGS) entry which is preliminary data.</text>
</comment>
<evidence type="ECO:0000313" key="2">
    <source>
        <dbReference type="Proteomes" id="UP000499080"/>
    </source>
</evidence>